<dbReference type="Gene3D" id="3.90.190.20">
    <property type="entry name" value="Mur ligase, C-terminal domain"/>
    <property type="match status" value="1"/>
</dbReference>
<evidence type="ECO:0000256" key="12">
    <source>
        <dbReference type="ARBA" id="ARBA00022840"/>
    </source>
</evidence>
<organism evidence="21 22">
    <name type="scientific">Parageobacillus thermoglucosidasius</name>
    <name type="common">Geobacillus thermoglucosidasius</name>
    <dbReference type="NCBI Taxonomy" id="1426"/>
    <lineage>
        <taxon>Bacteria</taxon>
        <taxon>Bacillati</taxon>
        <taxon>Bacillota</taxon>
        <taxon>Bacilli</taxon>
        <taxon>Bacillales</taxon>
        <taxon>Anoxybacillaceae</taxon>
        <taxon>Parageobacillus</taxon>
    </lineage>
</organism>
<keyword evidence="11 18" id="KW-0547">Nucleotide-binding</keyword>
<dbReference type="Proteomes" id="UP001058458">
    <property type="component" value="Chromosome"/>
</dbReference>
<dbReference type="GO" id="GO:0046872">
    <property type="term" value="F:metal ion binding"/>
    <property type="evidence" value="ECO:0007669"/>
    <property type="project" value="UniProtKB-KW"/>
</dbReference>
<dbReference type="EC" id="6.3.2.17" evidence="7"/>
<evidence type="ECO:0000256" key="15">
    <source>
        <dbReference type="ARBA" id="ARBA00030592"/>
    </source>
</evidence>
<dbReference type="PROSITE" id="PS01011">
    <property type="entry name" value="FOLYLPOLYGLU_SYNT_1"/>
    <property type="match status" value="1"/>
</dbReference>
<keyword evidence="14" id="KW-0289">Folate biosynthesis</keyword>
<dbReference type="GO" id="GO:0005737">
    <property type="term" value="C:cytoplasm"/>
    <property type="evidence" value="ECO:0007669"/>
    <property type="project" value="TreeGrafter"/>
</dbReference>
<evidence type="ECO:0000259" key="19">
    <source>
        <dbReference type="Pfam" id="PF02875"/>
    </source>
</evidence>
<evidence type="ECO:0000256" key="14">
    <source>
        <dbReference type="ARBA" id="ARBA00022909"/>
    </source>
</evidence>
<dbReference type="Pfam" id="PF02875">
    <property type="entry name" value="Mur_ligase_C"/>
    <property type="match status" value="1"/>
</dbReference>
<dbReference type="EMBL" id="CP063414">
    <property type="protein sequence ID" value="UOE75556.1"/>
    <property type="molecule type" value="Genomic_DNA"/>
</dbReference>
<dbReference type="GO" id="GO:0008841">
    <property type="term" value="F:dihydrofolate synthase activity"/>
    <property type="evidence" value="ECO:0007669"/>
    <property type="project" value="UniProtKB-EC"/>
</dbReference>
<dbReference type="PIRSF" id="PIRSF001563">
    <property type="entry name" value="Folylpolyglu_synth"/>
    <property type="match status" value="1"/>
</dbReference>
<dbReference type="InterPro" id="IPR004101">
    <property type="entry name" value="Mur_ligase_C"/>
</dbReference>
<evidence type="ECO:0000256" key="7">
    <source>
        <dbReference type="ARBA" id="ARBA00013025"/>
    </source>
</evidence>
<evidence type="ECO:0000256" key="16">
    <source>
        <dbReference type="ARBA" id="ARBA00047493"/>
    </source>
</evidence>
<dbReference type="Gene3D" id="3.40.1190.10">
    <property type="entry name" value="Mur-like, catalytic domain"/>
    <property type="match status" value="1"/>
</dbReference>
<dbReference type="NCBIfam" id="TIGR01499">
    <property type="entry name" value="folC"/>
    <property type="match status" value="1"/>
</dbReference>
<keyword evidence="12 18" id="KW-0067">ATP-binding</keyword>
<evidence type="ECO:0000256" key="8">
    <source>
        <dbReference type="ARBA" id="ARBA00019357"/>
    </source>
</evidence>
<dbReference type="InterPro" id="IPR013221">
    <property type="entry name" value="Mur_ligase_cen"/>
</dbReference>
<protein>
    <recommendedName>
        <fullName evidence="8">Dihydrofolate synthase/folylpolyglutamate synthase</fullName>
        <ecNumber evidence="6">6.3.2.12</ecNumber>
        <ecNumber evidence="7">6.3.2.17</ecNumber>
    </recommendedName>
    <alternativeName>
        <fullName evidence="15">Tetrahydrofolylpolyglutamate synthase</fullName>
    </alternativeName>
</protein>
<evidence type="ECO:0000256" key="2">
    <source>
        <dbReference type="ARBA" id="ARBA00004799"/>
    </source>
</evidence>
<comment type="cofactor">
    <cofactor evidence="1">
        <name>Mg(2+)</name>
        <dbReference type="ChEBI" id="CHEBI:18420"/>
    </cofactor>
</comment>
<dbReference type="InterPro" id="IPR036565">
    <property type="entry name" value="Mur-like_cat_sf"/>
</dbReference>
<proteinExistence type="inferred from homology"/>
<dbReference type="PROSITE" id="PS01012">
    <property type="entry name" value="FOLYLPOLYGLU_SYNT_2"/>
    <property type="match status" value="1"/>
</dbReference>
<feature type="domain" description="Mur ligase central" evidence="20">
    <location>
        <begin position="46"/>
        <end position="274"/>
    </location>
</feature>
<dbReference type="InterPro" id="IPR018109">
    <property type="entry name" value="Folylpolyglutamate_synth_CS"/>
</dbReference>
<dbReference type="InterPro" id="IPR001645">
    <property type="entry name" value="Folylpolyglutamate_synth"/>
</dbReference>
<gene>
    <name evidence="21" type="ORF">IMI45_14730</name>
</gene>
<evidence type="ECO:0000256" key="11">
    <source>
        <dbReference type="ARBA" id="ARBA00022741"/>
    </source>
</evidence>
<dbReference type="SUPFAM" id="SSF53623">
    <property type="entry name" value="MurD-like peptide ligases, catalytic domain"/>
    <property type="match status" value="1"/>
</dbReference>
<comment type="pathway">
    <text evidence="2">Cofactor biosynthesis; tetrahydrofolate biosynthesis; 7,8-dihydrofolate from 2-amino-4-hydroxy-6-hydroxymethyl-7,8-dihydropteridine diphosphate and 4-aminobenzoate: step 2/2.</text>
</comment>
<dbReference type="InterPro" id="IPR036615">
    <property type="entry name" value="Mur_ligase_C_dom_sf"/>
</dbReference>
<evidence type="ECO:0000256" key="4">
    <source>
        <dbReference type="ARBA" id="ARBA00008276"/>
    </source>
</evidence>
<evidence type="ECO:0000313" key="21">
    <source>
        <dbReference type="EMBL" id="UOE75556.1"/>
    </source>
</evidence>
<evidence type="ECO:0000256" key="13">
    <source>
        <dbReference type="ARBA" id="ARBA00022842"/>
    </source>
</evidence>
<evidence type="ECO:0000256" key="17">
    <source>
        <dbReference type="ARBA" id="ARBA00049161"/>
    </source>
</evidence>
<evidence type="ECO:0000256" key="1">
    <source>
        <dbReference type="ARBA" id="ARBA00001946"/>
    </source>
</evidence>
<evidence type="ECO:0000256" key="5">
    <source>
        <dbReference type="ARBA" id="ARBA00011245"/>
    </source>
</evidence>
<dbReference type="GO" id="GO:0005524">
    <property type="term" value="F:ATP binding"/>
    <property type="evidence" value="ECO:0007669"/>
    <property type="project" value="UniProtKB-KW"/>
</dbReference>
<dbReference type="FunFam" id="3.40.1190.10:FF:000004">
    <property type="entry name" value="Dihydrofolate synthase/folylpolyglutamate synthase"/>
    <property type="match status" value="1"/>
</dbReference>
<dbReference type="Pfam" id="PF08245">
    <property type="entry name" value="Mur_ligase_M"/>
    <property type="match status" value="1"/>
</dbReference>
<dbReference type="GO" id="GO:0046656">
    <property type="term" value="P:folic acid biosynthetic process"/>
    <property type="evidence" value="ECO:0007669"/>
    <property type="project" value="UniProtKB-KW"/>
</dbReference>
<keyword evidence="9 18" id="KW-0436">Ligase</keyword>
<evidence type="ECO:0000256" key="10">
    <source>
        <dbReference type="ARBA" id="ARBA00022723"/>
    </source>
</evidence>
<dbReference type="EC" id="6.3.2.12" evidence="6"/>
<feature type="domain" description="Mur ligase C-terminal" evidence="19">
    <location>
        <begin position="301"/>
        <end position="418"/>
    </location>
</feature>
<evidence type="ECO:0000256" key="6">
    <source>
        <dbReference type="ARBA" id="ARBA00013023"/>
    </source>
</evidence>
<accession>A0AB38QWS0</accession>
<comment type="similarity">
    <text evidence="4 18">Belongs to the folylpolyglutamate synthase family.</text>
</comment>
<dbReference type="PANTHER" id="PTHR11136:SF0">
    <property type="entry name" value="DIHYDROFOLATE SYNTHETASE-RELATED"/>
    <property type="match status" value="1"/>
</dbReference>
<name>A0AB38QWS0_PARTM</name>
<evidence type="ECO:0000313" key="22">
    <source>
        <dbReference type="Proteomes" id="UP001058458"/>
    </source>
</evidence>
<evidence type="ECO:0000256" key="18">
    <source>
        <dbReference type="PIRNR" id="PIRNR001563"/>
    </source>
</evidence>
<dbReference type="AlphaFoldDB" id="A0AB38QWS0"/>
<dbReference type="PANTHER" id="PTHR11136">
    <property type="entry name" value="FOLYLPOLYGLUTAMATE SYNTHASE-RELATED"/>
    <property type="match status" value="1"/>
</dbReference>
<evidence type="ECO:0000259" key="20">
    <source>
        <dbReference type="Pfam" id="PF08245"/>
    </source>
</evidence>
<evidence type="ECO:0000256" key="9">
    <source>
        <dbReference type="ARBA" id="ARBA00022598"/>
    </source>
</evidence>
<sequence>MVRTYKEALAWIHGRLRLGIKPGLERMEWMMEKLGHPERRVRAIHVAGTNGKGSTVSYLRHILQAAGYSVGTFTSPYVEKFNERISVNGRPIRDKEIVELVRAIQPLAEELETTELGAPTEFEVITAMMFYYFGKKNIQDVVIIEAGLGGRFDSTNVIYPILSIITNIGYDHMNILGETLEKIALEKAGIIKSGVPVITAVNQPEAWAVIAGKAKSLKAKTYRLGEDFSIVQHEANEDGERFSVETVFSQYPDLNITMFGAHQVQNAAVAVMAADYLRMCYSFLIEKEHIYEGLEKAKWIGRFERISNKPLIIIDGAHNAEGIRSLVDTVRLHYPNKDVHVLFAALADKPLEQMIPPLAGIAKTITFTSFDFPRAASAEQLAALCDHPDKACITDWERWLKEKRKQKRSDDLFLITGSLYFIAEVRKFIKK</sequence>
<dbReference type="GO" id="GO:0004326">
    <property type="term" value="F:tetrahydrofolylpolyglutamate synthase activity"/>
    <property type="evidence" value="ECO:0007669"/>
    <property type="project" value="UniProtKB-EC"/>
</dbReference>
<reference evidence="21" key="1">
    <citation type="submission" date="2020-10" db="EMBL/GenBank/DDBJ databases">
        <authorList>
            <person name="Delgado J.A."/>
            <person name="Gonzalez J.M."/>
        </authorList>
    </citation>
    <scope>NUCLEOTIDE SEQUENCE</scope>
    <source>
        <strain evidence="21">23.6</strain>
    </source>
</reference>
<dbReference type="SUPFAM" id="SSF53244">
    <property type="entry name" value="MurD-like peptide ligases, peptide-binding domain"/>
    <property type="match status" value="1"/>
</dbReference>
<keyword evidence="10" id="KW-0479">Metal-binding</keyword>
<keyword evidence="13" id="KW-0460">Magnesium</keyword>
<comment type="catalytic activity">
    <reaction evidence="17">
        <text>7,8-dihydropteroate + L-glutamate + ATP = 7,8-dihydrofolate + ADP + phosphate + H(+)</text>
        <dbReference type="Rhea" id="RHEA:23584"/>
        <dbReference type="ChEBI" id="CHEBI:15378"/>
        <dbReference type="ChEBI" id="CHEBI:17839"/>
        <dbReference type="ChEBI" id="CHEBI:29985"/>
        <dbReference type="ChEBI" id="CHEBI:30616"/>
        <dbReference type="ChEBI" id="CHEBI:43474"/>
        <dbReference type="ChEBI" id="CHEBI:57451"/>
        <dbReference type="ChEBI" id="CHEBI:456216"/>
        <dbReference type="EC" id="6.3.2.12"/>
    </reaction>
</comment>
<dbReference type="RefSeq" id="WP_125009397.1">
    <property type="nucleotide sequence ID" value="NZ_BHZK01000001.1"/>
</dbReference>
<comment type="catalytic activity">
    <reaction evidence="16">
        <text>(6S)-5,6,7,8-tetrahydrofolyl-(gamma-L-Glu)(n) + L-glutamate + ATP = (6S)-5,6,7,8-tetrahydrofolyl-(gamma-L-Glu)(n+1) + ADP + phosphate + H(+)</text>
        <dbReference type="Rhea" id="RHEA:10580"/>
        <dbReference type="Rhea" id="RHEA-COMP:14738"/>
        <dbReference type="Rhea" id="RHEA-COMP:14740"/>
        <dbReference type="ChEBI" id="CHEBI:15378"/>
        <dbReference type="ChEBI" id="CHEBI:29985"/>
        <dbReference type="ChEBI" id="CHEBI:30616"/>
        <dbReference type="ChEBI" id="CHEBI:43474"/>
        <dbReference type="ChEBI" id="CHEBI:141005"/>
        <dbReference type="ChEBI" id="CHEBI:456216"/>
        <dbReference type="EC" id="6.3.2.17"/>
    </reaction>
</comment>
<comment type="pathway">
    <text evidence="3">Cofactor biosynthesis; tetrahydrofolylpolyglutamate biosynthesis.</text>
</comment>
<evidence type="ECO:0000256" key="3">
    <source>
        <dbReference type="ARBA" id="ARBA00005150"/>
    </source>
</evidence>
<comment type="subunit">
    <text evidence="5">Monomer.</text>
</comment>